<dbReference type="Pfam" id="PF03357">
    <property type="entry name" value="Snf7"/>
    <property type="match status" value="1"/>
</dbReference>
<evidence type="ECO:0000313" key="3">
    <source>
        <dbReference type="Ensembl" id="ENSEBUP00000012419.1"/>
    </source>
</evidence>
<dbReference type="Gene3D" id="6.10.140.1230">
    <property type="match status" value="1"/>
</dbReference>
<evidence type="ECO:0000256" key="1">
    <source>
        <dbReference type="ARBA" id="ARBA00006190"/>
    </source>
</evidence>
<reference evidence="3" key="1">
    <citation type="submission" date="2025-08" db="UniProtKB">
        <authorList>
            <consortium name="Ensembl"/>
        </authorList>
    </citation>
    <scope>IDENTIFICATION</scope>
</reference>
<proteinExistence type="inferred from homology"/>
<reference evidence="3" key="2">
    <citation type="submission" date="2025-09" db="UniProtKB">
        <authorList>
            <consortium name="Ensembl"/>
        </authorList>
    </citation>
    <scope>IDENTIFICATION</scope>
</reference>
<evidence type="ECO:0000313" key="4">
    <source>
        <dbReference type="Proteomes" id="UP000694388"/>
    </source>
</evidence>
<dbReference type="InterPro" id="IPR005024">
    <property type="entry name" value="Snf7_fam"/>
</dbReference>
<comment type="similarity">
    <text evidence="1">Belongs to the SNF7 family.</text>
</comment>
<dbReference type="Proteomes" id="UP000694388">
    <property type="component" value="Unplaced"/>
</dbReference>
<organism evidence="3 4">
    <name type="scientific">Eptatretus burgeri</name>
    <name type="common">Inshore hagfish</name>
    <dbReference type="NCBI Taxonomy" id="7764"/>
    <lineage>
        <taxon>Eukaryota</taxon>
        <taxon>Metazoa</taxon>
        <taxon>Chordata</taxon>
        <taxon>Craniata</taxon>
        <taxon>Vertebrata</taxon>
        <taxon>Cyclostomata</taxon>
        <taxon>Myxini</taxon>
        <taxon>Myxiniformes</taxon>
        <taxon>Myxinidae</taxon>
        <taxon>Eptatretinae</taxon>
        <taxon>Eptatretus</taxon>
    </lineage>
</organism>
<protein>
    <submittedName>
        <fullName evidence="3">Charged multivesicular body protein 1A</fullName>
    </submittedName>
</protein>
<evidence type="ECO:0000256" key="2">
    <source>
        <dbReference type="SAM" id="MobiDB-lite"/>
    </source>
</evidence>
<dbReference type="Ensembl" id="ENSEBUT00000012995.1">
    <property type="protein sequence ID" value="ENSEBUP00000012419.1"/>
    <property type="gene ID" value="ENSEBUG00000007900.1"/>
</dbReference>
<name>A0A8C4QBM4_EPTBU</name>
<sequence length="145" mass="15866">NAIRKKNEGLNWLRMASRVDAVASKVQTAVTMKVTKSMGQATKSLDKALKSMDLQKVSVVMDKFEQQFQNLDVHTAVMEDSMSTATTLTTPQNQVDQLIQQVADENGMEIMDQLNDLPAGATSVGEASSRTANEEDQLSLLSCDQ</sequence>
<dbReference type="OMA" id="EISGCQA"/>
<dbReference type="AlphaFoldDB" id="A0A8C4QBM4"/>
<dbReference type="GeneTree" id="ENSGT00950000182832"/>
<keyword evidence="4" id="KW-1185">Reference proteome</keyword>
<feature type="region of interest" description="Disordered" evidence="2">
    <location>
        <begin position="119"/>
        <end position="145"/>
    </location>
</feature>
<dbReference type="GO" id="GO:0007034">
    <property type="term" value="P:vacuolar transport"/>
    <property type="evidence" value="ECO:0007669"/>
    <property type="project" value="InterPro"/>
</dbReference>
<dbReference type="PANTHER" id="PTHR10476">
    <property type="entry name" value="CHARGED MULTIVESICULAR BODY PROTEIN"/>
    <property type="match status" value="1"/>
</dbReference>
<accession>A0A8C4QBM4</accession>